<keyword evidence="3" id="KW-0547">Nucleotide-binding</keyword>
<dbReference type="GO" id="GO:0005524">
    <property type="term" value="F:ATP binding"/>
    <property type="evidence" value="ECO:0007669"/>
    <property type="project" value="UniProtKB-KW"/>
</dbReference>
<dbReference type="RefSeq" id="WP_126594740.1">
    <property type="nucleotide sequence ID" value="NZ_BIFQ01000001.1"/>
</dbReference>
<feature type="compositionally biased region" description="Polar residues" evidence="6">
    <location>
        <begin position="274"/>
        <end position="290"/>
    </location>
</feature>
<evidence type="ECO:0000256" key="6">
    <source>
        <dbReference type="SAM" id="MobiDB-lite"/>
    </source>
</evidence>
<dbReference type="InterPro" id="IPR010496">
    <property type="entry name" value="AL/BT2_dom"/>
</dbReference>
<name>A0A401Z9I6_9CHLR</name>
<dbReference type="GO" id="GO:0004674">
    <property type="term" value="F:protein serine/threonine kinase activity"/>
    <property type="evidence" value="ECO:0007669"/>
    <property type="project" value="UniProtKB-EC"/>
</dbReference>
<accession>A0A401Z9I6</accession>
<sequence length="623" mass="68219">MKFASYSLVTQIGKSPLSNTYLASSIGLTEREVVIKIFHASCLGPGYEARDFLRDAARLQQLNHPYLLPVLDADVEQQQPFVVSPHLPHGSLRNHLRTLPPPRLSVAQTLRMGIQIGQALNYCHANNLLHGHLTPDNVLFADDETVQLADFGLASLIDESISDDTLQSQGAAYRAPEQLMHLVSRKSDQFSLGCLLYELLTGTLPDVSSGSPLAPSLLAPHIPESLDATLLKALAREPMARYESVNRLVEALQAISIPDENMPSSRSHVWPLSECSSGSPRTSITRSDPPQQNRFVFPFVRESSVSYHRALFPLELEDMDGSGEPKVQPPFLGEPKAQPQMILEMPYINALEMEADTLAEPVLPSQASDGSKSSHVAVAVFKPWFRSRWSLLLLLALILLLVVVSSLSTYFFVPSGYLAWRAAPIVPAPTLTATARQQIYTQAAGGTPVLDDPLTVEDENQWQIESTGHNEDGCNFTGEAYQATISNTGHFVQCMSQTTKVSNFAYQVEMSVIAGDGGGLVFRSNANTEYRFCVHANGTYDLAGVAPEGILYQRNEAPIYTGLHQWNLLTVVAKGSDLYLYVNSQIVMHCHDSSSSSGNIGIFVIAGGSPTTLQFRNAKVWKL</sequence>
<dbReference type="Proteomes" id="UP000287224">
    <property type="component" value="Unassembled WGS sequence"/>
</dbReference>
<dbReference type="Pfam" id="PF07714">
    <property type="entry name" value="PK_Tyr_Ser-Thr"/>
    <property type="match status" value="1"/>
</dbReference>
<evidence type="ECO:0000256" key="2">
    <source>
        <dbReference type="ARBA" id="ARBA00022679"/>
    </source>
</evidence>
<comment type="caution">
    <text evidence="9">The sequence shown here is derived from an EMBL/GenBank/DDBJ whole genome shotgun (WGS) entry which is preliminary data.</text>
</comment>
<dbReference type="InterPro" id="IPR000719">
    <property type="entry name" value="Prot_kinase_dom"/>
</dbReference>
<dbReference type="InterPro" id="IPR011009">
    <property type="entry name" value="Kinase-like_dom_sf"/>
</dbReference>
<evidence type="ECO:0000256" key="1">
    <source>
        <dbReference type="ARBA" id="ARBA00012513"/>
    </source>
</evidence>
<dbReference type="EC" id="2.7.11.1" evidence="1"/>
<dbReference type="EMBL" id="BIFQ01000001">
    <property type="protein sequence ID" value="GCE03473.1"/>
    <property type="molecule type" value="Genomic_DNA"/>
</dbReference>
<keyword evidence="7" id="KW-1133">Transmembrane helix</keyword>
<evidence type="ECO:0000256" key="5">
    <source>
        <dbReference type="ARBA" id="ARBA00022840"/>
    </source>
</evidence>
<keyword evidence="10" id="KW-1185">Reference proteome</keyword>
<dbReference type="PANTHER" id="PTHR43671:SF13">
    <property type="entry name" value="SERINE_THREONINE-PROTEIN KINASE NEK2"/>
    <property type="match status" value="1"/>
</dbReference>
<keyword evidence="5" id="KW-0067">ATP-binding</keyword>
<dbReference type="SUPFAM" id="SSF56112">
    <property type="entry name" value="Protein kinase-like (PK-like)"/>
    <property type="match status" value="1"/>
</dbReference>
<evidence type="ECO:0000259" key="8">
    <source>
        <dbReference type="PROSITE" id="PS50011"/>
    </source>
</evidence>
<protein>
    <recommendedName>
        <fullName evidence="1">non-specific serine/threonine protein kinase</fullName>
        <ecNumber evidence="1">2.7.11.1</ecNumber>
    </recommendedName>
</protein>
<feature type="region of interest" description="Disordered" evidence="6">
    <location>
        <begin position="268"/>
        <end position="290"/>
    </location>
</feature>
<feature type="transmembrane region" description="Helical" evidence="7">
    <location>
        <begin position="391"/>
        <end position="413"/>
    </location>
</feature>
<dbReference type="InterPro" id="IPR001245">
    <property type="entry name" value="Ser-Thr/Tyr_kinase_cat_dom"/>
</dbReference>
<keyword evidence="7" id="KW-0472">Membrane</keyword>
<dbReference type="PROSITE" id="PS50011">
    <property type="entry name" value="PROTEIN_KINASE_DOM"/>
    <property type="match status" value="1"/>
</dbReference>
<gene>
    <name evidence="9" type="ORF">KDAU_08020</name>
</gene>
<evidence type="ECO:0000256" key="7">
    <source>
        <dbReference type="SAM" id="Phobius"/>
    </source>
</evidence>
<proteinExistence type="predicted"/>
<dbReference type="PANTHER" id="PTHR43671">
    <property type="entry name" value="SERINE/THREONINE-PROTEIN KINASE NEK"/>
    <property type="match status" value="1"/>
</dbReference>
<evidence type="ECO:0000256" key="3">
    <source>
        <dbReference type="ARBA" id="ARBA00022741"/>
    </source>
</evidence>
<dbReference type="InterPro" id="IPR050660">
    <property type="entry name" value="NEK_Ser/Thr_kinase"/>
</dbReference>
<dbReference type="OrthoDB" id="6111975at2"/>
<keyword evidence="2" id="KW-0808">Transferase</keyword>
<dbReference type="Gene3D" id="2.60.120.560">
    <property type="entry name" value="Exo-inulinase, domain 1"/>
    <property type="match status" value="1"/>
</dbReference>
<evidence type="ECO:0000313" key="9">
    <source>
        <dbReference type="EMBL" id="GCE03473.1"/>
    </source>
</evidence>
<dbReference type="Gene3D" id="3.30.200.20">
    <property type="entry name" value="Phosphorylase Kinase, domain 1"/>
    <property type="match status" value="1"/>
</dbReference>
<dbReference type="AlphaFoldDB" id="A0A401Z9I6"/>
<organism evidence="9 10">
    <name type="scientific">Dictyobacter aurantiacus</name>
    <dbReference type="NCBI Taxonomy" id="1936993"/>
    <lineage>
        <taxon>Bacteria</taxon>
        <taxon>Bacillati</taxon>
        <taxon>Chloroflexota</taxon>
        <taxon>Ktedonobacteria</taxon>
        <taxon>Ktedonobacterales</taxon>
        <taxon>Dictyobacteraceae</taxon>
        <taxon>Dictyobacter</taxon>
    </lineage>
</organism>
<reference evidence="10" key="1">
    <citation type="submission" date="2018-12" db="EMBL/GenBank/DDBJ databases">
        <title>Tengunoibacter tsumagoiensis gen. nov., sp. nov., Dictyobacter kobayashii sp. nov., D. alpinus sp. nov., and D. joshuensis sp. nov. and description of Dictyobacteraceae fam. nov. within the order Ktedonobacterales isolated from Tengu-no-mugimeshi.</title>
        <authorList>
            <person name="Wang C.M."/>
            <person name="Zheng Y."/>
            <person name="Sakai Y."/>
            <person name="Toyoda A."/>
            <person name="Minakuchi Y."/>
            <person name="Abe K."/>
            <person name="Yokota A."/>
            <person name="Yabe S."/>
        </authorList>
    </citation>
    <scope>NUCLEOTIDE SEQUENCE [LARGE SCALE GENOMIC DNA]</scope>
    <source>
        <strain evidence="10">S-27</strain>
    </source>
</reference>
<dbReference type="CDD" id="cd14014">
    <property type="entry name" value="STKc_PknB_like"/>
    <property type="match status" value="1"/>
</dbReference>
<dbReference type="Gene3D" id="1.10.510.10">
    <property type="entry name" value="Transferase(Phosphotransferase) domain 1"/>
    <property type="match status" value="1"/>
</dbReference>
<dbReference type="Pfam" id="PF06439">
    <property type="entry name" value="3keto-disac_hyd"/>
    <property type="match status" value="1"/>
</dbReference>
<evidence type="ECO:0000256" key="4">
    <source>
        <dbReference type="ARBA" id="ARBA00022777"/>
    </source>
</evidence>
<dbReference type="GO" id="GO:0016787">
    <property type="term" value="F:hydrolase activity"/>
    <property type="evidence" value="ECO:0007669"/>
    <property type="project" value="InterPro"/>
</dbReference>
<keyword evidence="4" id="KW-0418">Kinase</keyword>
<feature type="domain" description="Protein kinase" evidence="8">
    <location>
        <begin position="6"/>
        <end position="255"/>
    </location>
</feature>
<keyword evidence="7" id="KW-0812">Transmembrane</keyword>
<evidence type="ECO:0000313" key="10">
    <source>
        <dbReference type="Proteomes" id="UP000287224"/>
    </source>
</evidence>